<protein>
    <submittedName>
        <fullName evidence="1">Uncharacterized protein</fullName>
    </submittedName>
</protein>
<dbReference type="AlphaFoldDB" id="A0A1J5RT17"/>
<accession>A0A1J5RT17</accession>
<dbReference type="EMBL" id="MLJW01000227">
    <property type="protein sequence ID" value="OIQ92619.1"/>
    <property type="molecule type" value="Genomic_DNA"/>
</dbReference>
<sequence length="58" mass="6707">MMRFGGYVLRSYHHLSRLGRYLDALVLICGFGVSIKPEREKTGCRMVLYPKTLTEKKS</sequence>
<name>A0A1J5RT17_9ZZZZ</name>
<comment type="caution">
    <text evidence="1">The sequence shown here is derived from an EMBL/GenBank/DDBJ whole genome shotgun (WGS) entry which is preliminary data.</text>
</comment>
<organism evidence="1">
    <name type="scientific">mine drainage metagenome</name>
    <dbReference type="NCBI Taxonomy" id="410659"/>
    <lineage>
        <taxon>unclassified sequences</taxon>
        <taxon>metagenomes</taxon>
        <taxon>ecological metagenomes</taxon>
    </lineage>
</organism>
<evidence type="ECO:0000313" key="1">
    <source>
        <dbReference type="EMBL" id="OIQ92619.1"/>
    </source>
</evidence>
<reference evidence="1" key="1">
    <citation type="submission" date="2016-10" db="EMBL/GenBank/DDBJ databases">
        <title>Sequence of Gallionella enrichment culture.</title>
        <authorList>
            <person name="Poehlein A."/>
            <person name="Muehling M."/>
            <person name="Daniel R."/>
        </authorList>
    </citation>
    <scope>NUCLEOTIDE SEQUENCE</scope>
</reference>
<proteinExistence type="predicted"/>
<gene>
    <name evidence="1" type="ORF">GALL_254420</name>
</gene>